<dbReference type="GO" id="GO:0003676">
    <property type="term" value="F:nucleic acid binding"/>
    <property type="evidence" value="ECO:0007669"/>
    <property type="project" value="InterPro"/>
</dbReference>
<dbReference type="EMBL" id="PYDT01000008">
    <property type="protein sequence ID" value="THU52160.1"/>
    <property type="molecule type" value="Genomic_DNA"/>
</dbReference>
<keyword evidence="3" id="KW-0809">Transit peptide</keyword>
<sequence>MRTASSKFAPAPRPNSSGETVSLSTATATAVFSFAKGGSSGGIFLRRALIAAAFSSENGGCCGFLSVSERYSARDIGCLVVSKPTNYNGKISGILCLCAGVYVILPQKTMFLVQKRLFCILSCNKSTVHVSSYQLCSLFSFSTAEEHSSNHRSNFTLVDPLESCELSSKEAAKRAKDRICEKELSSSSISIEFLKQSGWSDAQVMKLTQREPKYLRANVETVLKPRMRSLQDMGFSDTEIVQLVSSCPGLLFLRDIQPRINFWRSLLGSNERLIKASRRYMFLFTSSLTRMIEPNISLLRECGISEQCITQMVVAVPRFFCRTNKCIYESIKQVEELGVSRDCKMFPRALLTVMTLSRSSDRDCGVFLGERRQQRWDLPPSSSYRCGVFLGEWWMLRFPLRRRTVYRMLGSV</sequence>
<evidence type="ECO:0000256" key="1">
    <source>
        <dbReference type="ARBA" id="ARBA00007692"/>
    </source>
</evidence>
<protein>
    <submittedName>
        <fullName evidence="5">Uncharacterized protein</fullName>
    </submittedName>
</protein>
<evidence type="ECO:0000256" key="3">
    <source>
        <dbReference type="ARBA" id="ARBA00022946"/>
    </source>
</evidence>
<organism evidence="5 6">
    <name type="scientific">Musa balbisiana</name>
    <name type="common">Banana</name>
    <dbReference type="NCBI Taxonomy" id="52838"/>
    <lineage>
        <taxon>Eukaryota</taxon>
        <taxon>Viridiplantae</taxon>
        <taxon>Streptophyta</taxon>
        <taxon>Embryophyta</taxon>
        <taxon>Tracheophyta</taxon>
        <taxon>Spermatophyta</taxon>
        <taxon>Magnoliopsida</taxon>
        <taxon>Liliopsida</taxon>
        <taxon>Zingiberales</taxon>
        <taxon>Musaceae</taxon>
        <taxon>Musa</taxon>
    </lineage>
</organism>
<comment type="similarity">
    <text evidence="1">Belongs to the mTERF family.</text>
</comment>
<keyword evidence="6" id="KW-1185">Reference proteome</keyword>
<evidence type="ECO:0000313" key="6">
    <source>
        <dbReference type="Proteomes" id="UP000317650"/>
    </source>
</evidence>
<dbReference type="PANTHER" id="PTHR13068:SF236">
    <property type="entry name" value="OS02G0749800 PROTEIN"/>
    <property type="match status" value="1"/>
</dbReference>
<dbReference type="AlphaFoldDB" id="A0A4S8ITS9"/>
<reference evidence="5 6" key="1">
    <citation type="journal article" date="2019" name="Nat. Plants">
        <title>Genome sequencing of Musa balbisiana reveals subgenome evolution and function divergence in polyploid bananas.</title>
        <authorList>
            <person name="Yao X."/>
        </authorList>
    </citation>
    <scope>NUCLEOTIDE SEQUENCE [LARGE SCALE GENOMIC DNA]</scope>
    <source>
        <strain evidence="6">cv. DH-PKW</strain>
        <tissue evidence="5">Leaves</tissue>
    </source>
</reference>
<feature type="region of interest" description="Disordered" evidence="4">
    <location>
        <begin position="1"/>
        <end position="20"/>
    </location>
</feature>
<gene>
    <name evidence="5" type="ORF">C4D60_Mb10t01060</name>
</gene>
<dbReference type="InterPro" id="IPR003690">
    <property type="entry name" value="MTERF"/>
</dbReference>
<dbReference type="Pfam" id="PF02536">
    <property type="entry name" value="mTERF"/>
    <property type="match status" value="1"/>
</dbReference>
<dbReference type="GO" id="GO:0006353">
    <property type="term" value="P:DNA-templated transcription termination"/>
    <property type="evidence" value="ECO:0007669"/>
    <property type="project" value="UniProtKB-KW"/>
</dbReference>
<dbReference type="PANTHER" id="PTHR13068">
    <property type="entry name" value="CGI-12 PROTEIN-RELATED"/>
    <property type="match status" value="1"/>
</dbReference>
<comment type="caution">
    <text evidence="5">The sequence shown here is derived from an EMBL/GenBank/DDBJ whole genome shotgun (WGS) entry which is preliminary data.</text>
</comment>
<accession>A0A4S8ITS9</accession>
<keyword evidence="2" id="KW-0805">Transcription regulation</keyword>
<evidence type="ECO:0000313" key="5">
    <source>
        <dbReference type="EMBL" id="THU52160.1"/>
    </source>
</evidence>
<name>A0A4S8ITS9_MUSBA</name>
<dbReference type="Gene3D" id="1.25.70.10">
    <property type="entry name" value="Transcription termination factor 3, mitochondrial"/>
    <property type="match status" value="1"/>
</dbReference>
<proteinExistence type="inferred from homology"/>
<keyword evidence="2" id="KW-0804">Transcription</keyword>
<keyword evidence="2" id="KW-0806">Transcription termination</keyword>
<evidence type="ECO:0000256" key="2">
    <source>
        <dbReference type="ARBA" id="ARBA00022472"/>
    </source>
</evidence>
<evidence type="ECO:0000256" key="4">
    <source>
        <dbReference type="SAM" id="MobiDB-lite"/>
    </source>
</evidence>
<dbReference type="InterPro" id="IPR038538">
    <property type="entry name" value="MTERF_sf"/>
</dbReference>
<dbReference type="SMART" id="SM00733">
    <property type="entry name" value="Mterf"/>
    <property type="match status" value="4"/>
</dbReference>
<dbReference type="Proteomes" id="UP000317650">
    <property type="component" value="Chromosome 10"/>
</dbReference>
<dbReference type="STRING" id="52838.A0A4S8ITS9"/>